<feature type="region of interest" description="Disordered" evidence="1">
    <location>
        <begin position="193"/>
        <end position="212"/>
    </location>
</feature>
<dbReference type="PANTHER" id="PTHR10367">
    <property type="entry name" value="MRNA-CAPPING ENZYME"/>
    <property type="match status" value="1"/>
</dbReference>
<dbReference type="PROSITE" id="PS00383">
    <property type="entry name" value="TYR_PHOSPHATASE_1"/>
    <property type="match status" value="1"/>
</dbReference>
<evidence type="ECO:0000313" key="3">
    <source>
        <dbReference type="EMBL" id="CAG7834740.1"/>
    </source>
</evidence>
<dbReference type="Proteomes" id="UP000708208">
    <property type="component" value="Unassembled WGS sequence"/>
</dbReference>
<keyword evidence="4" id="KW-1185">Reference proteome</keyword>
<dbReference type="GO" id="GO:0004484">
    <property type="term" value="F:mRNA guanylyltransferase activity"/>
    <property type="evidence" value="ECO:0007669"/>
    <property type="project" value="InterPro"/>
</dbReference>
<dbReference type="EMBL" id="CAJVCH010570356">
    <property type="protein sequence ID" value="CAG7834740.1"/>
    <property type="molecule type" value="Genomic_DNA"/>
</dbReference>
<evidence type="ECO:0000259" key="2">
    <source>
        <dbReference type="PROSITE" id="PS50056"/>
    </source>
</evidence>
<accession>A0A8J2MA09</accession>
<proteinExistence type="predicted"/>
<dbReference type="PANTHER" id="PTHR10367:SF17">
    <property type="entry name" value="MRNA-CAPPING ENZYME"/>
    <property type="match status" value="1"/>
</dbReference>
<evidence type="ECO:0000313" key="4">
    <source>
        <dbReference type="Proteomes" id="UP000708208"/>
    </source>
</evidence>
<dbReference type="InterPro" id="IPR000387">
    <property type="entry name" value="Tyr_Pase_dom"/>
</dbReference>
<feature type="domain" description="Tyrosine specific protein phosphatases" evidence="2">
    <location>
        <begin position="93"/>
        <end position="160"/>
    </location>
</feature>
<dbReference type="Pfam" id="PF00782">
    <property type="entry name" value="DSPc"/>
    <property type="match status" value="1"/>
</dbReference>
<dbReference type="GO" id="GO:0005524">
    <property type="term" value="F:ATP binding"/>
    <property type="evidence" value="ECO:0007669"/>
    <property type="project" value="InterPro"/>
</dbReference>
<dbReference type="GO" id="GO:0006370">
    <property type="term" value="P:7-methylguanosine mRNA capping"/>
    <property type="evidence" value="ECO:0007669"/>
    <property type="project" value="InterPro"/>
</dbReference>
<reference evidence="3" key="1">
    <citation type="submission" date="2021-06" db="EMBL/GenBank/DDBJ databases">
        <authorList>
            <person name="Hodson N. C."/>
            <person name="Mongue J. A."/>
            <person name="Jaron S. K."/>
        </authorList>
    </citation>
    <scope>NUCLEOTIDE SEQUENCE</scope>
</reference>
<dbReference type="Pfam" id="PF01331">
    <property type="entry name" value="mRNA_cap_enzyme"/>
    <property type="match status" value="1"/>
</dbReference>
<name>A0A8J2MA09_9HEXA</name>
<dbReference type="OrthoDB" id="200924at2759"/>
<dbReference type="InterPro" id="IPR016130">
    <property type="entry name" value="Tyr_Pase_AS"/>
</dbReference>
<evidence type="ECO:0000256" key="1">
    <source>
        <dbReference type="SAM" id="MobiDB-lite"/>
    </source>
</evidence>
<dbReference type="InterPro" id="IPR051029">
    <property type="entry name" value="mRNA_Capping_Enz/RNA_Phosphat"/>
</dbReference>
<protein>
    <recommendedName>
        <fullName evidence="2">Tyrosine specific protein phosphatases domain-containing protein</fullName>
    </recommendedName>
</protein>
<feature type="compositionally biased region" description="Polar residues" evidence="1">
    <location>
        <begin position="198"/>
        <end position="212"/>
    </location>
</feature>
<sequence>MLPEGWKESPNMALGLIENIFFPFKTPLNKTAGNFTIDDVFDHAKEQKWSIGLWVDLTNTKKYYNPSLVESKGVQYVKLAVAGRQSPSMHEITSFNNVCNQFLTENPDKIIGIHCTHGFNRTGFLICSFLSQVKKLDVHSALKKFAELRPPGIYRQNMVNDIVGYFGSLGCPPAPKVSNPPWKVGNTYRKNAAMNGNIPENNSGKVNKNSGRTQCRMPHMIRKFCPGETFQEYIRNYSIEVATEMRASILEDVSILTNRTSSESSFVGSEHRQCTELEFEILKSEPYMVSWFPEEYFRYLLYFDAGSRAYLIDSSNRVYALPGLIFPSCTSPSGCVFSTVIEGIILRKYVSTIEGCIDAEYHFEMCDVEAFEGQNLTAQSLGSRLKLLRDVLEARKSLGYAKLRIRSFDLPSDPFRIRIQPMWSASHFWKLQRFDWFHSYPIGPNALIFYPSNSAESKDVKWMCPTTNTTCFRLLREFLIKESDPVPVTVFRLYTDDREVYFDELKYATDEDFNLYDSFVGSIIKCEFDNATGGWKVKRQADTRIWSDTFEFAQNVRSGELSKNVPTKLIFDYYGSQKQLKRVNTRWSSEDQPKGTVNAIATISENDSELKGAILSLSVIDINSH</sequence>
<organism evidence="3 4">
    <name type="scientific">Allacma fusca</name>
    <dbReference type="NCBI Taxonomy" id="39272"/>
    <lineage>
        <taxon>Eukaryota</taxon>
        <taxon>Metazoa</taxon>
        <taxon>Ecdysozoa</taxon>
        <taxon>Arthropoda</taxon>
        <taxon>Hexapoda</taxon>
        <taxon>Collembola</taxon>
        <taxon>Symphypleona</taxon>
        <taxon>Sminthuridae</taxon>
        <taxon>Allacma</taxon>
    </lineage>
</organism>
<dbReference type="InterPro" id="IPR001339">
    <property type="entry name" value="mRNA_cap_enzyme_adenylation"/>
</dbReference>
<dbReference type="InterPro" id="IPR000340">
    <property type="entry name" value="Dual-sp_phosphatase_cat-dom"/>
</dbReference>
<gene>
    <name evidence="3" type="ORF">AFUS01_LOCUS44212</name>
</gene>
<comment type="caution">
    <text evidence="3">The sequence shown here is derived from an EMBL/GenBank/DDBJ whole genome shotgun (WGS) entry which is preliminary data.</text>
</comment>
<dbReference type="AlphaFoldDB" id="A0A8J2MA09"/>
<dbReference type="PROSITE" id="PS50056">
    <property type="entry name" value="TYR_PHOSPHATASE_2"/>
    <property type="match status" value="1"/>
</dbReference>